<keyword evidence="3" id="KW-1133">Transmembrane helix</keyword>
<feature type="region of interest" description="Disordered" evidence="5">
    <location>
        <begin position="1442"/>
        <end position="1468"/>
    </location>
</feature>
<dbReference type="EMBL" id="BMXB01000002">
    <property type="protein sequence ID" value="GHA30592.1"/>
    <property type="molecule type" value="Genomic_DNA"/>
</dbReference>
<dbReference type="PANTHER" id="PTHR36985">
    <property type="entry name" value="TRANSLOCATION AND ASSEMBLY MODULE SUBUNIT TAMB"/>
    <property type="match status" value="1"/>
</dbReference>
<accession>A0A918SAY7</accession>
<reference evidence="7" key="2">
    <citation type="submission" date="2020-09" db="EMBL/GenBank/DDBJ databases">
        <authorList>
            <person name="Sun Q."/>
            <person name="Kim S."/>
        </authorList>
    </citation>
    <scope>NUCLEOTIDE SEQUENCE</scope>
    <source>
        <strain evidence="7">KCTC 12719</strain>
    </source>
</reference>
<keyword evidence="8" id="KW-1185">Reference proteome</keyword>
<feature type="domain" description="Translocation and assembly module TamB C-terminal" evidence="6">
    <location>
        <begin position="1006"/>
        <end position="1423"/>
    </location>
</feature>
<evidence type="ECO:0000313" key="7">
    <source>
        <dbReference type="EMBL" id="GHA30592.1"/>
    </source>
</evidence>
<dbReference type="Pfam" id="PF04357">
    <property type="entry name" value="TamB"/>
    <property type="match status" value="2"/>
</dbReference>
<reference evidence="7" key="1">
    <citation type="journal article" date="2014" name="Int. J. Syst. Evol. Microbiol.">
        <title>Complete genome sequence of Corynebacterium casei LMG S-19264T (=DSM 44701T), isolated from a smear-ripened cheese.</title>
        <authorList>
            <consortium name="US DOE Joint Genome Institute (JGI-PGF)"/>
            <person name="Walter F."/>
            <person name="Albersmeier A."/>
            <person name="Kalinowski J."/>
            <person name="Ruckert C."/>
        </authorList>
    </citation>
    <scope>NUCLEOTIDE SEQUENCE</scope>
    <source>
        <strain evidence="7">KCTC 12719</strain>
    </source>
</reference>
<sequence length="1468" mass="163192">MVVLLLLFVILLIVFSIPAVQTSVANRLANSINEKNNVDLSINRVKLTYSGKIELDQVLARDHHRDTLIFSEEIRTSIISLSALLDVTPMFGGTILEDLQVHMKIYEGENQDNLGIFLDKFKPEKPTEKSNFQLTVREIEIIDGWYSYINENQDNPEVLVIDRLFANAEDLLVAGPDVSVNIQKMSGFEKRGLQIDFLSTAFSYSKTAMELRNLEIRTPESAITGDIIFDIENGFGKFNDTVEILADFETASISTNDLQLFYAEFGNEQQLDFTTRLEGTLNDFRLHDFRLRGMDRSVLDAELAIENIMASEEERVFSIRGDLQEFSTNYYDLLNLLPGLLGESLPKELREFGSVTLVGNALVTANSLDADVLLYSQLGNADVDISMSNFGNSALATYHGNLTAKDFNIGKLLNNPVIGRTSFDIDIDGSGFTAESLNADVRGAVSKFRFNGYNYNHLRVIGTLRAPVFNGNLVSMDPNLQLEFNGLADFSEDTNVYDFEAAVGYADLSALNFVKRDSVAVFKGDIITNMTGTNLNNAAGRILLMNTSYQNENDLYYFDDLQVTSSFEGPVRTIEVNSPDVISGSIEGIFDVNQVQALFENAVGSLYTNYQPNKLTTNQYLEFDFDIYNKIVEVFFPEITLAPNTFIRGRVESDESDFRLTFRSPEIRAFNNMLEQVNVQVDNTNPLFNTFIEVDSVATSIYNLSDFNMINVTMNDTLFVRSEFRGGPKDDDVFNLNLYHTINEDNNSVVGIQKSDIKFKESVWFLNEYNNKSNRVILQDGFQNVRIDSLVLSHQDEEIRLNGQLRDSTYKDIRMQFDRVNLGKITPDIDSLSMGGIVNGSLNLLQQNGAYYPNTSLTIRDLEINEQRMGNLLLDVMGNRDLTFYNVNATLRNEGLESLTAIGEIAVDSETPEINLDVSLRNFDLSAFSPLGGVAIDNIRGLVSGNADVTGNYKNPDISGSLTLNEAGLRVPYLNVDLDFEENAVVNLSEQQFNFEEIPVTDTKFGTTGVLDGSISHQNFSRWNLGLNISTNRLLVLDTEYSEDALYYGTAFISGNASIYGPTDELVIDVIATTESGTVFKIPISDTETIGDNSFIHFLSPEEKAARLAGEEIELQEVKGLELNFDLDVTNDALVELDLSGSILRGQGAGTLLIEINTLGKFNMWGDFIANNGVYIFNYGALQKRFDVRPGGSINWSGNPAQADLNISAVYEANANPAIILENPSISRRIPVDVVINLQGELLQPDFTFDLEFPSATSAVSSELEYRIETVTTKDIQAFSLITLGQFYTPNVLAGNSGTAVAGNLFESASGFFNSLLSDDSGVFQVGLNYEQGARTPEQTTADRFGVTLSTQISERVLINGQVGVPVGGVTETVIVGNIEIEFLLNEDGNLRAKIFNRENNIQYFGEELGFTQGVGLAYQVDFNTFKELIRKITEGEFNAVREEEEEAEAPQRSLAPDYIRFPGENGR</sequence>
<evidence type="ECO:0000256" key="3">
    <source>
        <dbReference type="ARBA" id="ARBA00022989"/>
    </source>
</evidence>
<dbReference type="PANTHER" id="PTHR36985:SF1">
    <property type="entry name" value="TRANSLOCATION AND ASSEMBLY MODULE SUBUNIT TAMB"/>
    <property type="match status" value="1"/>
</dbReference>
<comment type="subcellular location">
    <subcellularLocation>
        <location evidence="1">Membrane</location>
        <topology evidence="1">Single-pass membrane protein</topology>
    </subcellularLocation>
</comment>
<feature type="domain" description="Translocation and assembly module TamB C-terminal" evidence="6">
    <location>
        <begin position="898"/>
        <end position="973"/>
    </location>
</feature>
<dbReference type="Proteomes" id="UP000610456">
    <property type="component" value="Unassembled WGS sequence"/>
</dbReference>
<protein>
    <submittedName>
        <fullName evidence="7">DUF490 domain-containing protein</fullName>
    </submittedName>
</protein>
<evidence type="ECO:0000259" key="6">
    <source>
        <dbReference type="Pfam" id="PF04357"/>
    </source>
</evidence>
<gene>
    <name evidence="7" type="ORF">GCM10007103_10080</name>
</gene>
<proteinExistence type="predicted"/>
<comment type="caution">
    <text evidence="7">The sequence shown here is derived from an EMBL/GenBank/DDBJ whole genome shotgun (WGS) entry which is preliminary data.</text>
</comment>
<evidence type="ECO:0000256" key="5">
    <source>
        <dbReference type="SAM" id="MobiDB-lite"/>
    </source>
</evidence>
<keyword evidence="2" id="KW-0812">Transmembrane</keyword>
<organism evidence="7 8">
    <name type="scientific">Salinimicrobium marinum</name>
    <dbReference type="NCBI Taxonomy" id="680283"/>
    <lineage>
        <taxon>Bacteria</taxon>
        <taxon>Pseudomonadati</taxon>
        <taxon>Bacteroidota</taxon>
        <taxon>Flavobacteriia</taxon>
        <taxon>Flavobacteriales</taxon>
        <taxon>Flavobacteriaceae</taxon>
        <taxon>Salinimicrobium</taxon>
    </lineage>
</organism>
<dbReference type="RefSeq" id="WP_229793661.1">
    <property type="nucleotide sequence ID" value="NZ_BMXB01000002.1"/>
</dbReference>
<keyword evidence="4" id="KW-0472">Membrane</keyword>
<evidence type="ECO:0000256" key="1">
    <source>
        <dbReference type="ARBA" id="ARBA00004167"/>
    </source>
</evidence>
<evidence type="ECO:0000313" key="8">
    <source>
        <dbReference type="Proteomes" id="UP000610456"/>
    </source>
</evidence>
<evidence type="ECO:0000256" key="4">
    <source>
        <dbReference type="ARBA" id="ARBA00023136"/>
    </source>
</evidence>
<dbReference type="InterPro" id="IPR007452">
    <property type="entry name" value="TamB_C"/>
</dbReference>
<evidence type="ECO:0000256" key="2">
    <source>
        <dbReference type="ARBA" id="ARBA00022692"/>
    </source>
</evidence>
<dbReference type="GO" id="GO:0009306">
    <property type="term" value="P:protein secretion"/>
    <property type="evidence" value="ECO:0007669"/>
    <property type="project" value="InterPro"/>
</dbReference>
<dbReference type="GO" id="GO:0005886">
    <property type="term" value="C:plasma membrane"/>
    <property type="evidence" value="ECO:0007669"/>
    <property type="project" value="InterPro"/>
</dbReference>
<name>A0A918SAY7_9FLAO</name>